<gene>
    <name evidence="2" type="ORF">KC622_02355</name>
</gene>
<evidence type="ECO:0000256" key="1">
    <source>
        <dbReference type="SAM" id="Phobius"/>
    </source>
</evidence>
<evidence type="ECO:0000313" key="3">
    <source>
        <dbReference type="Proteomes" id="UP000748332"/>
    </source>
</evidence>
<name>A0A955HZ80_9BACT</name>
<dbReference type="AlphaFoldDB" id="A0A955HZ80"/>
<proteinExistence type="predicted"/>
<feature type="transmembrane region" description="Helical" evidence="1">
    <location>
        <begin position="54"/>
        <end position="73"/>
    </location>
</feature>
<keyword evidence="1" id="KW-0472">Membrane</keyword>
<keyword evidence="1" id="KW-1133">Transmembrane helix</keyword>
<reference evidence="2" key="1">
    <citation type="submission" date="2020-04" db="EMBL/GenBank/DDBJ databases">
        <authorList>
            <person name="Zhang T."/>
        </authorList>
    </citation>
    <scope>NUCLEOTIDE SEQUENCE</scope>
    <source>
        <strain evidence="2">HKST-UBA16</strain>
    </source>
</reference>
<dbReference type="EMBL" id="JAGQLM010000098">
    <property type="protein sequence ID" value="MCA9375149.1"/>
    <property type="molecule type" value="Genomic_DNA"/>
</dbReference>
<reference evidence="2" key="2">
    <citation type="journal article" date="2021" name="Microbiome">
        <title>Successional dynamics and alternative stable states in a saline activated sludge microbial community over 9 years.</title>
        <authorList>
            <person name="Wang Y."/>
            <person name="Ye J."/>
            <person name="Ju F."/>
            <person name="Liu L."/>
            <person name="Boyd J.A."/>
            <person name="Deng Y."/>
            <person name="Parks D.H."/>
            <person name="Jiang X."/>
            <person name="Yin X."/>
            <person name="Woodcroft B.J."/>
            <person name="Tyson G.W."/>
            <person name="Hugenholtz P."/>
            <person name="Polz M.F."/>
            <person name="Zhang T."/>
        </authorList>
    </citation>
    <scope>NUCLEOTIDE SEQUENCE</scope>
    <source>
        <strain evidence="2">HKST-UBA16</strain>
    </source>
</reference>
<evidence type="ECO:0000313" key="2">
    <source>
        <dbReference type="EMBL" id="MCA9375149.1"/>
    </source>
</evidence>
<organism evidence="2 3">
    <name type="scientific">Candidatus Dojkabacteria bacterium</name>
    <dbReference type="NCBI Taxonomy" id="2099670"/>
    <lineage>
        <taxon>Bacteria</taxon>
        <taxon>Candidatus Dojkabacteria</taxon>
    </lineage>
</organism>
<accession>A0A955HZ80</accession>
<feature type="transmembrane region" description="Helical" evidence="1">
    <location>
        <begin position="29"/>
        <end position="47"/>
    </location>
</feature>
<dbReference type="Proteomes" id="UP000748332">
    <property type="component" value="Unassembled WGS sequence"/>
</dbReference>
<sequence>MKEKLFNPKNLIHILEAFFLGMYLIDQTLLQKTTELYIISMGILLLIEAYKTKFHLTIVTKGMGFIGIALIAYKTRGAGLKALALCLLLTALFYVIITYPIKDSINESKRQKK</sequence>
<protein>
    <submittedName>
        <fullName evidence="2">Uncharacterized protein</fullName>
    </submittedName>
</protein>
<keyword evidence="1" id="KW-0812">Transmembrane</keyword>
<comment type="caution">
    <text evidence="2">The sequence shown here is derived from an EMBL/GenBank/DDBJ whole genome shotgun (WGS) entry which is preliminary data.</text>
</comment>
<feature type="transmembrane region" description="Helical" evidence="1">
    <location>
        <begin position="79"/>
        <end position="101"/>
    </location>
</feature>